<feature type="domain" description="Response regulatory" evidence="3">
    <location>
        <begin position="23"/>
        <end position="142"/>
    </location>
</feature>
<dbReference type="SMART" id="SM00448">
    <property type="entry name" value="REC"/>
    <property type="match status" value="1"/>
</dbReference>
<dbReference type="GO" id="GO:0000160">
    <property type="term" value="P:phosphorelay signal transduction system"/>
    <property type="evidence" value="ECO:0007669"/>
    <property type="project" value="InterPro"/>
</dbReference>
<keyword evidence="1" id="KW-0597">Phosphoprotein</keyword>
<dbReference type="PANTHER" id="PTHR43228:SF1">
    <property type="entry name" value="TWO-COMPONENT RESPONSE REGULATOR ARR22"/>
    <property type="match status" value="1"/>
</dbReference>
<feature type="modified residue" description="4-aspartylphosphate" evidence="1">
    <location>
        <position position="73"/>
    </location>
</feature>
<gene>
    <name evidence="4" type="ORF">DFP81_10210</name>
</gene>
<dbReference type="InterPro" id="IPR019734">
    <property type="entry name" value="TPR_rpt"/>
</dbReference>
<dbReference type="EMBL" id="QUNG01000002">
    <property type="protein sequence ID" value="REG85480.1"/>
    <property type="molecule type" value="Genomic_DNA"/>
</dbReference>
<dbReference type="AlphaFoldDB" id="A0A3E0DQX0"/>
<protein>
    <submittedName>
        <fullName evidence="4">CheY-like chemotaxis protein</fullName>
    </submittedName>
</protein>
<keyword evidence="2" id="KW-0802">TPR repeat</keyword>
<dbReference type="SUPFAM" id="SSF52172">
    <property type="entry name" value="CheY-like"/>
    <property type="match status" value="1"/>
</dbReference>
<dbReference type="Pfam" id="PF13414">
    <property type="entry name" value="TPR_11"/>
    <property type="match status" value="1"/>
</dbReference>
<evidence type="ECO:0000313" key="5">
    <source>
        <dbReference type="Proteomes" id="UP000256542"/>
    </source>
</evidence>
<evidence type="ECO:0000256" key="1">
    <source>
        <dbReference type="PROSITE-ProRule" id="PRU00169"/>
    </source>
</evidence>
<reference evidence="4 5" key="1">
    <citation type="submission" date="2018-08" db="EMBL/GenBank/DDBJ databases">
        <title>Genomic Encyclopedia of Type Strains, Phase III (KMG-III): the genomes of soil and plant-associated and newly described type strains.</title>
        <authorList>
            <person name="Whitman W."/>
        </authorList>
    </citation>
    <scope>NUCLEOTIDE SEQUENCE [LARGE SCALE GENOMIC DNA]</scope>
    <source>
        <strain evidence="4 5">CECT 7375</strain>
    </source>
</reference>
<feature type="repeat" description="TPR" evidence="2">
    <location>
        <begin position="461"/>
        <end position="494"/>
    </location>
</feature>
<dbReference type="InterPro" id="IPR011006">
    <property type="entry name" value="CheY-like_superfamily"/>
</dbReference>
<dbReference type="PROSITE" id="PS50293">
    <property type="entry name" value="TPR_REGION"/>
    <property type="match status" value="1"/>
</dbReference>
<sequence length="557" mass="62611">MVDINTRIRSGPTKSSHSYAEYSALVADEFENSRQSIRQMLVALGFSLVDQTSTGKGVVEACYARKYDLVLCDFRLGHGKNGQQVLEELRQLKLLKSDAIFIVVSAETSRDVVFGIMESHPDDYLSKPFTQGVLSKRLERLFAQNNALVDMKEAQAKQDFSRLQGLCEHHIASQGRYSVWCKKALVDTFLATQSWSELTRLCEQELQERDIEWAMLGMAKMHLLQEEWDLAIQSLESILKSFPQSVESYDLLASCLQKKGRYHKAQQVLEEGIKLSPLVASRQQNMVNLSRENGDIQSAVKAGQQALKLTMNTINESPEEYFQVVDLLADAAVDLEGRDRKKMTDDALLALSKVSKKYSDLHEVRVKKALSESRLYSAQGHNKHAQASLSTAQALLKESPELKTPDIVIELGKTLFLAGQKGEAIQLWQSDNLLSDMSAEQEQAIFDFIDEPIPMGARARAKSLNSQGLNFYAKKDYDEAIRVFEAALEISPNQPGLNLNLAQTAIKKMATSPNKRAMLAKCQEAFARISHVKENHKQFSRLQALKNYVAKYHQDSV</sequence>
<evidence type="ECO:0000313" key="4">
    <source>
        <dbReference type="EMBL" id="REG85480.1"/>
    </source>
</evidence>
<dbReference type="RefSeq" id="WP_115896289.1">
    <property type="nucleotide sequence ID" value="NZ_QUNG01000002.1"/>
</dbReference>
<organism evidence="4 5">
    <name type="scientific">Marinomonas pollencensis</name>
    <dbReference type="NCBI Taxonomy" id="491954"/>
    <lineage>
        <taxon>Bacteria</taxon>
        <taxon>Pseudomonadati</taxon>
        <taxon>Pseudomonadota</taxon>
        <taxon>Gammaproteobacteria</taxon>
        <taxon>Oceanospirillales</taxon>
        <taxon>Oceanospirillaceae</taxon>
        <taxon>Marinomonas</taxon>
    </lineage>
</organism>
<name>A0A3E0DQX0_9GAMM</name>
<dbReference type="InterPro" id="IPR052048">
    <property type="entry name" value="ST_Response_Regulator"/>
</dbReference>
<proteinExistence type="predicted"/>
<dbReference type="Proteomes" id="UP000256542">
    <property type="component" value="Unassembled WGS sequence"/>
</dbReference>
<dbReference type="OrthoDB" id="7298659at2"/>
<evidence type="ECO:0000256" key="2">
    <source>
        <dbReference type="PROSITE-ProRule" id="PRU00339"/>
    </source>
</evidence>
<dbReference type="PROSITE" id="PS50110">
    <property type="entry name" value="RESPONSE_REGULATORY"/>
    <property type="match status" value="1"/>
</dbReference>
<dbReference type="SUPFAM" id="SSF48452">
    <property type="entry name" value="TPR-like"/>
    <property type="match status" value="2"/>
</dbReference>
<dbReference type="InterPro" id="IPR001789">
    <property type="entry name" value="Sig_transdc_resp-reg_receiver"/>
</dbReference>
<dbReference type="SMART" id="SM00028">
    <property type="entry name" value="TPR"/>
    <property type="match status" value="4"/>
</dbReference>
<dbReference type="Pfam" id="PF00072">
    <property type="entry name" value="Response_reg"/>
    <property type="match status" value="1"/>
</dbReference>
<keyword evidence="5" id="KW-1185">Reference proteome</keyword>
<dbReference type="Pfam" id="PF13181">
    <property type="entry name" value="TPR_8"/>
    <property type="match status" value="1"/>
</dbReference>
<evidence type="ECO:0000259" key="3">
    <source>
        <dbReference type="PROSITE" id="PS50110"/>
    </source>
</evidence>
<dbReference type="PROSITE" id="PS50005">
    <property type="entry name" value="TPR"/>
    <property type="match status" value="1"/>
</dbReference>
<comment type="caution">
    <text evidence="4">The sequence shown here is derived from an EMBL/GenBank/DDBJ whole genome shotgun (WGS) entry which is preliminary data.</text>
</comment>
<dbReference type="PANTHER" id="PTHR43228">
    <property type="entry name" value="TWO-COMPONENT RESPONSE REGULATOR"/>
    <property type="match status" value="1"/>
</dbReference>
<dbReference type="InterPro" id="IPR011990">
    <property type="entry name" value="TPR-like_helical_dom_sf"/>
</dbReference>
<dbReference type="Pfam" id="PF13174">
    <property type="entry name" value="TPR_6"/>
    <property type="match status" value="1"/>
</dbReference>
<dbReference type="CDD" id="cd17589">
    <property type="entry name" value="REC_TPR"/>
    <property type="match status" value="1"/>
</dbReference>
<dbReference type="Gene3D" id="3.40.50.2300">
    <property type="match status" value="1"/>
</dbReference>
<dbReference type="Gene3D" id="1.25.40.10">
    <property type="entry name" value="Tetratricopeptide repeat domain"/>
    <property type="match status" value="2"/>
</dbReference>
<accession>A0A3E0DQX0</accession>